<sequence>RTLLTQSVFHLANSSWYLRDFYTDLTKRRGAGRARIAVIRKICGVMRRMLLNREQYRWINTDNFERKLKKHENGLKKIKEEKKIA</sequence>
<feature type="non-terminal residue" evidence="1">
    <location>
        <position position="1"/>
    </location>
</feature>
<organism evidence="1">
    <name type="scientific">marine sediment metagenome</name>
    <dbReference type="NCBI Taxonomy" id="412755"/>
    <lineage>
        <taxon>unclassified sequences</taxon>
        <taxon>metagenomes</taxon>
        <taxon>ecological metagenomes</taxon>
    </lineage>
</organism>
<evidence type="ECO:0000313" key="1">
    <source>
        <dbReference type="EMBL" id="GAH00600.1"/>
    </source>
</evidence>
<name>X1CX04_9ZZZZ</name>
<comment type="caution">
    <text evidence="1">The sequence shown here is derived from an EMBL/GenBank/DDBJ whole genome shotgun (WGS) entry which is preliminary data.</text>
</comment>
<gene>
    <name evidence="1" type="ORF">S01H4_37485</name>
</gene>
<dbReference type="AlphaFoldDB" id="X1CX04"/>
<accession>X1CX04</accession>
<proteinExistence type="predicted"/>
<dbReference type="EMBL" id="BART01020141">
    <property type="protein sequence ID" value="GAH00600.1"/>
    <property type="molecule type" value="Genomic_DNA"/>
</dbReference>
<reference evidence="1" key="1">
    <citation type="journal article" date="2014" name="Front. Microbiol.">
        <title>High frequency of phylogenetically diverse reductive dehalogenase-homologous genes in deep subseafloor sedimentary metagenomes.</title>
        <authorList>
            <person name="Kawai M."/>
            <person name="Futagami T."/>
            <person name="Toyoda A."/>
            <person name="Takaki Y."/>
            <person name="Nishi S."/>
            <person name="Hori S."/>
            <person name="Arai W."/>
            <person name="Tsubouchi T."/>
            <person name="Morono Y."/>
            <person name="Uchiyama I."/>
            <person name="Ito T."/>
            <person name="Fujiyama A."/>
            <person name="Inagaki F."/>
            <person name="Takami H."/>
        </authorList>
    </citation>
    <scope>NUCLEOTIDE SEQUENCE</scope>
    <source>
        <strain evidence="1">Expedition CK06-06</strain>
    </source>
</reference>
<protein>
    <submittedName>
        <fullName evidence="1">Uncharacterized protein</fullName>
    </submittedName>
</protein>